<evidence type="ECO:0000256" key="3">
    <source>
        <dbReference type="ARBA" id="ARBA00022692"/>
    </source>
</evidence>
<feature type="coiled-coil region" evidence="6">
    <location>
        <begin position="172"/>
        <end position="226"/>
    </location>
</feature>
<evidence type="ECO:0000313" key="11">
    <source>
        <dbReference type="Proteomes" id="UP000006852"/>
    </source>
</evidence>
<dbReference type="InterPro" id="IPR001036">
    <property type="entry name" value="Acrflvin-R"/>
</dbReference>
<feature type="transmembrane region" description="Helical" evidence="8">
    <location>
        <begin position="328"/>
        <end position="350"/>
    </location>
</feature>
<dbReference type="EMBL" id="CP002631">
    <property type="protein sequence ID" value="AEB14766.1"/>
    <property type="molecule type" value="Genomic_DNA"/>
</dbReference>
<evidence type="ECO:0000256" key="5">
    <source>
        <dbReference type="ARBA" id="ARBA00023136"/>
    </source>
</evidence>
<keyword evidence="2" id="KW-1003">Cell membrane</keyword>
<dbReference type="HOGENOM" id="CLU_008861_1_1_12"/>
<evidence type="ECO:0000256" key="8">
    <source>
        <dbReference type="SAM" id="Phobius"/>
    </source>
</evidence>
<dbReference type="GO" id="GO:0022857">
    <property type="term" value="F:transmembrane transporter activity"/>
    <property type="evidence" value="ECO:0007669"/>
    <property type="project" value="InterPro"/>
</dbReference>
<dbReference type="STRING" id="869209.Tresu_1877"/>
<organism evidence="10 11">
    <name type="scientific">Treponema succinifaciens (strain ATCC 33096 / DSM 2489 / 6091)</name>
    <dbReference type="NCBI Taxonomy" id="869209"/>
    <lineage>
        <taxon>Bacteria</taxon>
        <taxon>Pseudomonadati</taxon>
        <taxon>Spirochaetota</taxon>
        <taxon>Spirochaetia</taxon>
        <taxon>Spirochaetales</taxon>
        <taxon>Treponemataceae</taxon>
        <taxon>Treponema</taxon>
    </lineage>
</organism>
<feature type="transmembrane region" description="Helical" evidence="8">
    <location>
        <begin position="272"/>
        <end position="291"/>
    </location>
</feature>
<dbReference type="InterPro" id="IPR050545">
    <property type="entry name" value="Mycobact_MmpL"/>
</dbReference>
<dbReference type="PRINTS" id="PR00702">
    <property type="entry name" value="ACRIFLAVINRP"/>
</dbReference>
<evidence type="ECO:0000313" key="10">
    <source>
        <dbReference type="EMBL" id="AEB14766.1"/>
    </source>
</evidence>
<comment type="subcellular location">
    <subcellularLocation>
        <location evidence="1">Cell membrane</location>
        <topology evidence="1">Multi-pass membrane protein</topology>
    </subcellularLocation>
</comment>
<dbReference type="Pfam" id="PF03176">
    <property type="entry name" value="MMPL"/>
    <property type="match status" value="2"/>
</dbReference>
<reference evidence="11" key="2">
    <citation type="submission" date="2011-04" db="EMBL/GenBank/DDBJ databases">
        <title>The complete genome of chromosome of Treponema succinifaciens DSM 2489.</title>
        <authorList>
            <person name="Lucas S."/>
            <person name="Copeland A."/>
            <person name="Lapidus A."/>
            <person name="Bruce D."/>
            <person name="Goodwin L."/>
            <person name="Pitluck S."/>
            <person name="Peters L."/>
            <person name="Kyrpides N."/>
            <person name="Mavromatis K."/>
            <person name="Ivanova N."/>
            <person name="Ovchinnikova G."/>
            <person name="Teshima H."/>
            <person name="Detter J.C."/>
            <person name="Tapia R."/>
            <person name="Han C."/>
            <person name="Land M."/>
            <person name="Hauser L."/>
            <person name="Markowitz V."/>
            <person name="Cheng J.-F."/>
            <person name="Hugenholtz P."/>
            <person name="Woyke T."/>
            <person name="Wu D."/>
            <person name="Gronow S."/>
            <person name="Wellnitz S."/>
            <person name="Brambilla E."/>
            <person name="Klenk H.-P."/>
            <person name="Eisen J.A."/>
        </authorList>
    </citation>
    <scope>NUCLEOTIDE SEQUENCE [LARGE SCALE GENOMIC DNA]</scope>
    <source>
        <strain evidence="11">ATCC 33096 / DSM 2489 / 6091</strain>
    </source>
</reference>
<dbReference type="GeneID" id="302999016"/>
<gene>
    <name evidence="10" type="ordered locus">Tresu_1877</name>
</gene>
<feature type="domain" description="SSD" evidence="9">
    <location>
        <begin position="301"/>
        <end position="429"/>
    </location>
</feature>
<dbReference type="KEGG" id="tsu:Tresu_1877"/>
<keyword evidence="4 8" id="KW-1133">Transmembrane helix</keyword>
<evidence type="ECO:0000256" key="6">
    <source>
        <dbReference type="SAM" id="Coils"/>
    </source>
</evidence>
<feature type="transmembrane region" description="Helical" evidence="8">
    <location>
        <begin position="371"/>
        <end position="394"/>
    </location>
</feature>
<reference evidence="10 11" key="1">
    <citation type="journal article" date="2011" name="Stand. Genomic Sci.">
        <title>Complete genome sequence of Treponema succinifaciens type strain (6091).</title>
        <authorList>
            <person name="Han C."/>
            <person name="Gronow S."/>
            <person name="Teshima H."/>
            <person name="Lapidus A."/>
            <person name="Nolan M."/>
            <person name="Lucas S."/>
            <person name="Hammon N."/>
            <person name="Deshpande S."/>
            <person name="Cheng J.F."/>
            <person name="Zeytun A."/>
            <person name="Tapia R."/>
            <person name="Goodwin L."/>
            <person name="Pitluck S."/>
            <person name="Liolios K."/>
            <person name="Pagani I."/>
            <person name="Ivanova N."/>
            <person name="Mavromatis K."/>
            <person name="Mikhailova N."/>
            <person name="Huntemann M."/>
            <person name="Pati A."/>
            <person name="Chen A."/>
            <person name="Palaniappan K."/>
            <person name="Land M."/>
            <person name="Hauser L."/>
            <person name="Brambilla E.M."/>
            <person name="Rohde M."/>
            <person name="Goker M."/>
            <person name="Woyke T."/>
            <person name="Bristow J."/>
            <person name="Eisen J.A."/>
            <person name="Markowitz V."/>
            <person name="Hugenholtz P."/>
            <person name="Kyrpides N.C."/>
            <person name="Klenk H.P."/>
            <person name="Detter J.C."/>
        </authorList>
    </citation>
    <scope>NUCLEOTIDE SEQUENCE [LARGE SCALE GENOMIC DNA]</scope>
    <source>
        <strain evidence="11">ATCC 33096 / DSM 2489 / 6091</strain>
    </source>
</reference>
<evidence type="ECO:0000256" key="2">
    <source>
        <dbReference type="ARBA" id="ARBA00022475"/>
    </source>
</evidence>
<dbReference type="InterPro" id="IPR004869">
    <property type="entry name" value="MMPL_dom"/>
</dbReference>
<sequence length="981" mass="109383">MKKKFLKTFFRYPWAIIVATLLLTGFFGFFLKNLALENSLRSFFPQKDTSYDLLTKTEDEFGSMLSIGITLETKSGTTILTPEYIDVVRKITDRTLELPEVEDIDSVTHIDYVCDENGSISATQLIPDTYTGTDEDIFQLKSRLAEWHDMYNRVIVNDDSTGFQMQISLRPKSDETLSLEENQAKLAELTEQAKTADNKTEINAEIAKTKSNIKEIKAQVRKLGTDIMRQQKVLAKVKQIVNEETDGHHLNVKFVGEPVLSEESKQFMISDLLVLIPLVIVVVLLSLYMSFKTVTGMLLPLCTVLLSTIISVGMMGFFGITFTLISSVIPVSLIAVGSAYGIHVLSHYYIAINSVEGEMTREKYEDCVFSGLNEVIVAVFLAGITTIVGFISLITSPLGPLHSFAVFTAVGVSLSLLLSITFIPAVLLLKDYRKAVKRERNIDKLTAKVKAKMEKAKRRLELAKIQRGGKTEAEASGDTLYSIYKFFCGSVPRLVLTSIIIIVLSFTGLKVLKIDTALINYFPKNCDFRKDVDHIDQQYAGSNCLFFVIQGQEKGDISNPELLKAVDNMEHYLAANHENIGKIVSFTTFIKRINQVWHVPGAQPVSSNESSDSSSSGFSDGWDDWGSDFGTDNSVSSDDWSNWGTDDSETQTSPAKDFVDPNIAYSEQLETSMTTKEILELFHKAYVEAGGQYASVEDIVNQLMKQVNYNGTAYYEIPYDTSKYPVATREELKNVVENYLTLLSGSLDRFIDDDMNPKEMRITCQLRSHSSEESGIIIADAKNYAAEHFPEGYTLEATGSAQMEHRMTSMIVSSQITSLALSLFSVFLIIAISFRSCWAGLLGAIPLAFSILLNYMTMGFCEINLDFITSIIASVAVGVGIDYTIHFMTTYREERAKTDNVVEVLKETFRKSGRGILTNALAVGLGFLVLTLSKFIVLRYIGILVAIVMFTSSFLAMTIIPGILNLTDPKFMRPKEKNENK</sequence>
<dbReference type="SUPFAM" id="SSF82866">
    <property type="entry name" value="Multidrug efflux transporter AcrB transmembrane domain"/>
    <property type="match status" value="2"/>
</dbReference>
<protein>
    <recommendedName>
        <fullName evidence="9">SSD domain-containing protein</fullName>
    </recommendedName>
</protein>
<feature type="transmembrane region" description="Helical" evidence="8">
    <location>
        <begin position="916"/>
        <end position="937"/>
    </location>
</feature>
<keyword evidence="11" id="KW-1185">Reference proteome</keyword>
<name>F2NSJ2_TRES6</name>
<feature type="region of interest" description="Disordered" evidence="7">
    <location>
        <begin position="636"/>
        <end position="661"/>
    </location>
</feature>
<dbReference type="InterPro" id="IPR000731">
    <property type="entry name" value="SSD"/>
</dbReference>
<keyword evidence="6" id="KW-0175">Coiled coil</keyword>
<accession>F2NSJ2</accession>
<feature type="transmembrane region" description="Helical" evidence="8">
    <location>
        <begin position="494"/>
        <end position="512"/>
    </location>
</feature>
<proteinExistence type="predicted"/>
<evidence type="ECO:0000256" key="1">
    <source>
        <dbReference type="ARBA" id="ARBA00004651"/>
    </source>
</evidence>
<dbReference type="OrthoDB" id="9809027at2"/>
<feature type="transmembrane region" description="Helical" evidence="8">
    <location>
        <begin position="867"/>
        <end position="885"/>
    </location>
</feature>
<dbReference type="Gene3D" id="1.20.1640.10">
    <property type="entry name" value="Multidrug efflux transporter AcrB transmembrane domain"/>
    <property type="match status" value="2"/>
</dbReference>
<feature type="transmembrane region" description="Helical" evidence="8">
    <location>
        <begin position="298"/>
        <end position="322"/>
    </location>
</feature>
<dbReference type="Proteomes" id="UP000006852">
    <property type="component" value="Chromosome"/>
</dbReference>
<feature type="transmembrane region" description="Helical" evidence="8">
    <location>
        <begin position="12"/>
        <end position="31"/>
    </location>
</feature>
<dbReference type="PANTHER" id="PTHR33406:SF13">
    <property type="entry name" value="MEMBRANE PROTEIN YDFJ"/>
    <property type="match status" value="1"/>
</dbReference>
<dbReference type="AlphaFoldDB" id="F2NSJ2"/>
<dbReference type="PROSITE" id="PS50156">
    <property type="entry name" value="SSD"/>
    <property type="match status" value="2"/>
</dbReference>
<evidence type="ECO:0000256" key="4">
    <source>
        <dbReference type="ARBA" id="ARBA00022989"/>
    </source>
</evidence>
<feature type="transmembrane region" description="Helical" evidence="8">
    <location>
        <begin position="837"/>
        <end position="855"/>
    </location>
</feature>
<feature type="transmembrane region" description="Helical" evidence="8">
    <location>
        <begin position="943"/>
        <end position="967"/>
    </location>
</feature>
<dbReference type="GO" id="GO:0005886">
    <property type="term" value="C:plasma membrane"/>
    <property type="evidence" value="ECO:0007669"/>
    <property type="project" value="UniProtKB-SubCell"/>
</dbReference>
<keyword evidence="3 8" id="KW-0812">Transmembrane</keyword>
<keyword evidence="5 8" id="KW-0472">Membrane</keyword>
<dbReference type="eggNOG" id="COG1033">
    <property type="taxonomic scope" value="Bacteria"/>
</dbReference>
<feature type="domain" description="SSD" evidence="9">
    <location>
        <begin position="840"/>
        <end position="966"/>
    </location>
</feature>
<dbReference type="PANTHER" id="PTHR33406">
    <property type="entry name" value="MEMBRANE PROTEIN MJ1562-RELATED"/>
    <property type="match status" value="1"/>
</dbReference>
<dbReference type="RefSeq" id="WP_013702047.1">
    <property type="nucleotide sequence ID" value="NC_015385.1"/>
</dbReference>
<feature type="transmembrane region" description="Helical" evidence="8">
    <location>
        <begin position="406"/>
        <end position="429"/>
    </location>
</feature>
<evidence type="ECO:0000256" key="7">
    <source>
        <dbReference type="SAM" id="MobiDB-lite"/>
    </source>
</evidence>
<evidence type="ECO:0000259" key="9">
    <source>
        <dbReference type="PROSITE" id="PS50156"/>
    </source>
</evidence>
<feature type="transmembrane region" description="Helical" evidence="8">
    <location>
        <begin position="810"/>
        <end position="830"/>
    </location>
</feature>